<dbReference type="EMBL" id="JACDQQ010000339">
    <property type="protein sequence ID" value="MBA0084037.1"/>
    <property type="molecule type" value="Genomic_DNA"/>
</dbReference>
<feature type="domain" description="Methyltransferase" evidence="3">
    <location>
        <begin position="51"/>
        <end position="141"/>
    </location>
</feature>
<protein>
    <submittedName>
        <fullName evidence="4">Class I SAM-dependent methyltransferase</fullName>
    </submittedName>
</protein>
<dbReference type="CDD" id="cd02440">
    <property type="entry name" value="AdoMet_MTases"/>
    <property type="match status" value="1"/>
</dbReference>
<evidence type="ECO:0000313" key="4">
    <source>
        <dbReference type="EMBL" id="MBA0084037.1"/>
    </source>
</evidence>
<dbReference type="AlphaFoldDB" id="A0A7V8NMF1"/>
<dbReference type="Proteomes" id="UP000567293">
    <property type="component" value="Unassembled WGS sequence"/>
</dbReference>
<dbReference type="GO" id="GO:0032259">
    <property type="term" value="P:methylation"/>
    <property type="evidence" value="ECO:0007669"/>
    <property type="project" value="UniProtKB-KW"/>
</dbReference>
<dbReference type="InterPro" id="IPR029063">
    <property type="entry name" value="SAM-dependent_MTases_sf"/>
</dbReference>
<reference evidence="4" key="1">
    <citation type="submission" date="2020-06" db="EMBL/GenBank/DDBJ databases">
        <title>Legume-microbial interactions unlock mineral nutrients during tropical forest succession.</title>
        <authorList>
            <person name="Epihov D.Z."/>
        </authorList>
    </citation>
    <scope>NUCLEOTIDE SEQUENCE [LARGE SCALE GENOMIC DNA]</scope>
    <source>
        <strain evidence="4">Pan2503</strain>
    </source>
</reference>
<dbReference type="GO" id="GO:0008168">
    <property type="term" value="F:methyltransferase activity"/>
    <property type="evidence" value="ECO:0007669"/>
    <property type="project" value="UniProtKB-KW"/>
</dbReference>
<name>A0A7V8NMF1_9BACT</name>
<evidence type="ECO:0000256" key="1">
    <source>
        <dbReference type="ARBA" id="ARBA00022603"/>
    </source>
</evidence>
<keyword evidence="5" id="KW-1185">Reference proteome</keyword>
<accession>A0A7V8NMF1</accession>
<dbReference type="Pfam" id="PF13649">
    <property type="entry name" value="Methyltransf_25"/>
    <property type="match status" value="1"/>
</dbReference>
<evidence type="ECO:0000259" key="3">
    <source>
        <dbReference type="Pfam" id="PF13649"/>
    </source>
</evidence>
<keyword evidence="1 4" id="KW-0489">Methyltransferase</keyword>
<evidence type="ECO:0000313" key="5">
    <source>
        <dbReference type="Proteomes" id="UP000567293"/>
    </source>
</evidence>
<sequence length="217" mass="24928">MDPQKLSDHQSSYDRIAEEYANRISGELDHKPLDRMLLDEFAARVKGAGRVCDLGCGPGHVARYLYDRGVDIFGMDLSPGMLEQARKRNPAMEFRHGNMLTLDVRDRSWAAIVAFYSIVHIPKTDILQAFREMFRVLEPGGLLFLAFHIGVEVLHEENCWGHQVSLDLVFFGRKEVERYLGLVGFAIEDSLEREPYAPEVEYQSRRAYIRARKPVRS</sequence>
<dbReference type="Gene3D" id="3.40.50.150">
    <property type="entry name" value="Vaccinia Virus protein VP39"/>
    <property type="match status" value="1"/>
</dbReference>
<dbReference type="SUPFAM" id="SSF53335">
    <property type="entry name" value="S-adenosyl-L-methionine-dependent methyltransferases"/>
    <property type="match status" value="1"/>
</dbReference>
<comment type="caution">
    <text evidence="4">The sequence shown here is derived from an EMBL/GenBank/DDBJ whole genome shotgun (WGS) entry which is preliminary data.</text>
</comment>
<evidence type="ECO:0000256" key="2">
    <source>
        <dbReference type="ARBA" id="ARBA00022679"/>
    </source>
</evidence>
<dbReference type="PANTHER" id="PTHR43861:SF1">
    <property type="entry name" value="TRANS-ACONITATE 2-METHYLTRANSFERASE"/>
    <property type="match status" value="1"/>
</dbReference>
<dbReference type="PANTHER" id="PTHR43861">
    <property type="entry name" value="TRANS-ACONITATE 2-METHYLTRANSFERASE-RELATED"/>
    <property type="match status" value="1"/>
</dbReference>
<organism evidence="4 5">
    <name type="scientific">Candidatus Acidiferrum panamense</name>
    <dbReference type="NCBI Taxonomy" id="2741543"/>
    <lineage>
        <taxon>Bacteria</taxon>
        <taxon>Pseudomonadati</taxon>
        <taxon>Acidobacteriota</taxon>
        <taxon>Terriglobia</taxon>
        <taxon>Candidatus Acidiferrales</taxon>
        <taxon>Candidatus Acidiferrum</taxon>
    </lineage>
</organism>
<keyword evidence="2" id="KW-0808">Transferase</keyword>
<dbReference type="InterPro" id="IPR041698">
    <property type="entry name" value="Methyltransf_25"/>
</dbReference>
<gene>
    <name evidence="4" type="ORF">HRJ53_03490</name>
</gene>
<proteinExistence type="predicted"/>